<dbReference type="PROSITE" id="PS50109">
    <property type="entry name" value="HIS_KIN"/>
    <property type="match status" value="1"/>
</dbReference>
<dbReference type="InterPro" id="IPR000700">
    <property type="entry name" value="PAS-assoc_C"/>
</dbReference>
<sequence length="503" mass="56586">MPKKSSSSLRQAILRWFILLPLLLTVILLAFFIGLYVHVFGVLTMERFSQVLLESLLTVLLVVLAVITAAGVIINRHFRHIDQLLQEFAAFFSQAATQPVQIDVAAIPYRELKTIALSANRLVMERDRLMAQTQDNEEKLRQITENMDEVFWLESAAEAKVLYVNPSFEQVWGQSCDALYADPAIFLKSVHPDDRTLVSLGSDRQMEHPFEREYRICRPNGEIRWIFSRFIPVRNEAHAIVRYAGIARDITWRRQAEEALVKAKEAAESASQAKSRFLANVSHELRSPLNGIIGFSQLLDLADLPPVEAEYVYHLKSSAESLLHLINDLLDLSKMEAGKLQLDPHPFHLPSFMKDTLAPFQITAAEKKVTLALTLGPDIPECLEADTLRLKQIVNNLLSNALKFTHEGSVQVHVQATPLNNSRFTLELRVTDTGIGINPQELQRLFDPFEQADTATTRQYGGTGLGLSITHKLARMMQGDLQAESQPGKGSCFTCRVEMGQCE</sequence>
<keyword evidence="3" id="KW-0597">Phosphoprotein</keyword>
<evidence type="ECO:0000256" key="2">
    <source>
        <dbReference type="ARBA" id="ARBA00012438"/>
    </source>
</evidence>
<protein>
    <recommendedName>
        <fullName evidence="2">histidine kinase</fullName>
        <ecNumber evidence="2">2.7.13.3</ecNumber>
    </recommendedName>
</protein>
<evidence type="ECO:0000259" key="10">
    <source>
        <dbReference type="PROSITE" id="PS50113"/>
    </source>
</evidence>
<keyword evidence="5" id="KW-0418">Kinase</keyword>
<evidence type="ECO:0000256" key="3">
    <source>
        <dbReference type="ARBA" id="ARBA00022553"/>
    </source>
</evidence>
<evidence type="ECO:0000256" key="5">
    <source>
        <dbReference type="ARBA" id="ARBA00022777"/>
    </source>
</evidence>
<dbReference type="CDD" id="cd00082">
    <property type="entry name" value="HisKA"/>
    <property type="match status" value="1"/>
</dbReference>
<dbReference type="SUPFAM" id="SSF55874">
    <property type="entry name" value="ATPase domain of HSP90 chaperone/DNA topoisomerase II/histidine kinase"/>
    <property type="match status" value="1"/>
</dbReference>
<dbReference type="CDD" id="cd00130">
    <property type="entry name" value="PAS"/>
    <property type="match status" value="1"/>
</dbReference>
<dbReference type="SMART" id="SM00086">
    <property type="entry name" value="PAC"/>
    <property type="match status" value="1"/>
</dbReference>
<evidence type="ECO:0000256" key="4">
    <source>
        <dbReference type="ARBA" id="ARBA00022679"/>
    </source>
</evidence>
<feature type="domain" description="PAC" evidence="10">
    <location>
        <begin position="210"/>
        <end position="262"/>
    </location>
</feature>
<evidence type="ECO:0000313" key="12">
    <source>
        <dbReference type="Proteomes" id="UP001407405"/>
    </source>
</evidence>
<keyword evidence="11" id="KW-0067">ATP-binding</keyword>
<evidence type="ECO:0000256" key="1">
    <source>
        <dbReference type="ARBA" id="ARBA00000085"/>
    </source>
</evidence>
<reference evidence="11 12" key="1">
    <citation type="submission" date="2024-04" db="EMBL/GenBank/DDBJ databases">
        <title>Genome sequencing and metabolic network reconstruction of aminoacids and betaine degradation by Anoxynatronum sibiricum.</title>
        <authorList>
            <person name="Detkova E.N."/>
            <person name="Boltjanskaja Y.V."/>
            <person name="Mardanov A.V."/>
            <person name="Kevbrin V."/>
        </authorList>
    </citation>
    <scope>NUCLEOTIDE SEQUENCE [LARGE SCALE GENOMIC DNA]</scope>
    <source>
        <strain evidence="11 12">Z-7981</strain>
    </source>
</reference>
<dbReference type="Pfam" id="PF08447">
    <property type="entry name" value="PAS_3"/>
    <property type="match status" value="1"/>
</dbReference>
<keyword evidence="7" id="KW-0812">Transmembrane</keyword>
<dbReference type="Gene3D" id="3.30.450.20">
    <property type="entry name" value="PAS domain"/>
    <property type="match status" value="1"/>
</dbReference>
<evidence type="ECO:0000313" key="11">
    <source>
        <dbReference type="EMBL" id="MEN1761188.1"/>
    </source>
</evidence>
<dbReference type="InterPro" id="IPR001610">
    <property type="entry name" value="PAC"/>
</dbReference>
<dbReference type="Pfam" id="PF00512">
    <property type="entry name" value="HisKA"/>
    <property type="match status" value="1"/>
</dbReference>
<feature type="domain" description="Histidine kinase" evidence="8">
    <location>
        <begin position="280"/>
        <end position="501"/>
    </location>
</feature>
<proteinExistence type="predicted"/>
<feature type="transmembrane region" description="Helical" evidence="7">
    <location>
        <begin position="12"/>
        <end position="36"/>
    </location>
</feature>
<dbReference type="Pfam" id="PF02518">
    <property type="entry name" value="HATPase_c"/>
    <property type="match status" value="1"/>
</dbReference>
<dbReference type="InterPro" id="IPR035965">
    <property type="entry name" value="PAS-like_dom_sf"/>
</dbReference>
<dbReference type="EC" id="2.7.13.3" evidence="2"/>
<keyword evidence="7" id="KW-1133">Transmembrane helix</keyword>
<dbReference type="InterPro" id="IPR036097">
    <property type="entry name" value="HisK_dim/P_sf"/>
</dbReference>
<dbReference type="PROSITE" id="PS50112">
    <property type="entry name" value="PAS"/>
    <property type="match status" value="1"/>
</dbReference>
<name>A0ABU9VVJ6_9CLOT</name>
<feature type="domain" description="PAS" evidence="9">
    <location>
        <begin position="136"/>
        <end position="209"/>
    </location>
</feature>
<dbReference type="EMBL" id="JBCITM010000012">
    <property type="protein sequence ID" value="MEN1761188.1"/>
    <property type="molecule type" value="Genomic_DNA"/>
</dbReference>
<dbReference type="SUPFAM" id="SSF55785">
    <property type="entry name" value="PYP-like sensor domain (PAS domain)"/>
    <property type="match status" value="1"/>
</dbReference>
<keyword evidence="6" id="KW-0902">Two-component regulatory system</keyword>
<dbReference type="InterPro" id="IPR013655">
    <property type="entry name" value="PAS_fold_3"/>
</dbReference>
<comment type="catalytic activity">
    <reaction evidence="1">
        <text>ATP + protein L-histidine = ADP + protein N-phospho-L-histidine.</text>
        <dbReference type="EC" id="2.7.13.3"/>
    </reaction>
</comment>
<dbReference type="NCBIfam" id="TIGR00229">
    <property type="entry name" value="sensory_box"/>
    <property type="match status" value="1"/>
</dbReference>
<organism evidence="11 12">
    <name type="scientific">Anoxynatronum sibiricum</name>
    <dbReference type="NCBI Taxonomy" id="210623"/>
    <lineage>
        <taxon>Bacteria</taxon>
        <taxon>Bacillati</taxon>
        <taxon>Bacillota</taxon>
        <taxon>Clostridia</taxon>
        <taxon>Eubacteriales</taxon>
        <taxon>Clostridiaceae</taxon>
        <taxon>Anoxynatronum</taxon>
    </lineage>
</organism>
<dbReference type="Gene3D" id="3.30.565.10">
    <property type="entry name" value="Histidine kinase-like ATPase, C-terminal domain"/>
    <property type="match status" value="1"/>
</dbReference>
<dbReference type="InterPro" id="IPR036890">
    <property type="entry name" value="HATPase_C_sf"/>
</dbReference>
<evidence type="ECO:0000256" key="6">
    <source>
        <dbReference type="ARBA" id="ARBA00023012"/>
    </source>
</evidence>
<comment type="caution">
    <text evidence="11">The sequence shown here is derived from an EMBL/GenBank/DDBJ whole genome shotgun (WGS) entry which is preliminary data.</text>
</comment>
<dbReference type="SUPFAM" id="SSF47384">
    <property type="entry name" value="Homodimeric domain of signal transducing histidine kinase"/>
    <property type="match status" value="1"/>
</dbReference>
<evidence type="ECO:0000259" key="8">
    <source>
        <dbReference type="PROSITE" id="PS50109"/>
    </source>
</evidence>
<dbReference type="PROSITE" id="PS50113">
    <property type="entry name" value="PAC"/>
    <property type="match status" value="1"/>
</dbReference>
<gene>
    <name evidence="11" type="ORF">AAIG11_11915</name>
</gene>
<feature type="transmembrane region" description="Helical" evidence="7">
    <location>
        <begin position="56"/>
        <end position="74"/>
    </location>
</feature>
<keyword evidence="4" id="KW-0808">Transferase</keyword>
<dbReference type="InterPro" id="IPR004358">
    <property type="entry name" value="Sig_transdc_His_kin-like_C"/>
</dbReference>
<dbReference type="GO" id="GO:0005524">
    <property type="term" value="F:ATP binding"/>
    <property type="evidence" value="ECO:0007669"/>
    <property type="project" value="UniProtKB-KW"/>
</dbReference>
<dbReference type="SMART" id="SM00387">
    <property type="entry name" value="HATPase_c"/>
    <property type="match status" value="1"/>
</dbReference>
<dbReference type="CDD" id="cd16922">
    <property type="entry name" value="HATPase_EvgS-ArcB-TorS-like"/>
    <property type="match status" value="1"/>
</dbReference>
<dbReference type="SMART" id="SM00388">
    <property type="entry name" value="HisKA"/>
    <property type="match status" value="1"/>
</dbReference>
<evidence type="ECO:0000256" key="7">
    <source>
        <dbReference type="SAM" id="Phobius"/>
    </source>
</evidence>
<dbReference type="InterPro" id="IPR003594">
    <property type="entry name" value="HATPase_dom"/>
</dbReference>
<dbReference type="PANTHER" id="PTHR43047">
    <property type="entry name" value="TWO-COMPONENT HISTIDINE PROTEIN KINASE"/>
    <property type="match status" value="1"/>
</dbReference>
<dbReference type="PANTHER" id="PTHR43047:SF64">
    <property type="entry name" value="HISTIDINE KINASE CONTAINING CHEY-HOMOLOGOUS RECEIVER DOMAIN AND PAS DOMAIN-RELATED"/>
    <property type="match status" value="1"/>
</dbReference>
<accession>A0ABU9VVJ6</accession>
<keyword evidence="11" id="KW-0547">Nucleotide-binding</keyword>
<dbReference type="InterPro" id="IPR003661">
    <property type="entry name" value="HisK_dim/P_dom"/>
</dbReference>
<dbReference type="InterPro" id="IPR005467">
    <property type="entry name" value="His_kinase_dom"/>
</dbReference>
<keyword evidence="7" id="KW-0472">Membrane</keyword>
<dbReference type="Proteomes" id="UP001407405">
    <property type="component" value="Unassembled WGS sequence"/>
</dbReference>
<dbReference type="Gene3D" id="1.10.287.130">
    <property type="match status" value="1"/>
</dbReference>
<dbReference type="PRINTS" id="PR00344">
    <property type="entry name" value="BCTRLSENSOR"/>
</dbReference>
<keyword evidence="12" id="KW-1185">Reference proteome</keyword>
<dbReference type="InterPro" id="IPR000014">
    <property type="entry name" value="PAS"/>
</dbReference>
<evidence type="ECO:0000259" key="9">
    <source>
        <dbReference type="PROSITE" id="PS50112"/>
    </source>
</evidence>